<feature type="region of interest" description="Disordered" evidence="1">
    <location>
        <begin position="37"/>
        <end position="63"/>
    </location>
</feature>
<accession>A0A367JJ73</accession>
<gene>
    <name evidence="3" type="ORF">CU098_005310</name>
</gene>
<dbReference type="Proteomes" id="UP000253551">
    <property type="component" value="Unassembled WGS sequence"/>
</dbReference>
<comment type="caution">
    <text evidence="3">The sequence shown here is derived from an EMBL/GenBank/DDBJ whole genome shotgun (WGS) entry which is preliminary data.</text>
</comment>
<dbReference type="InterPro" id="IPR058934">
    <property type="entry name" value="YMC020W-like"/>
</dbReference>
<proteinExistence type="predicted"/>
<dbReference type="PANTHER" id="PTHR47349:SF1">
    <property type="entry name" value="AER328WP"/>
    <property type="match status" value="1"/>
</dbReference>
<dbReference type="InterPro" id="IPR058933">
    <property type="entry name" value="YMC020W-like_ab_hydrolase"/>
</dbReference>
<sequence>MTNPSSWLYPFTYSLQTTSGDNKEQDNTNSVWSWLGYSNTAEPDKQTPKETIEEIPEDTLEETPEDISVKKPFYWNYLFSNSTSKNEPDSIEEKSKMKQNVVLPTFEQQEEQQPPSFLSKAVQAIHSFLSTTPDAPLHKKNKNIVIIGVHGWFPMKLVRSMIGEPTGTSTKFCEQMTAALEKYFDMHNIIDAHITSIPLVWEGKVLERVEKLFSQVLEWRETIQSADLILWATHSQGTPVSTILLQRMIQDRLVTQPVCMLAMAGISHGPFPSLKGSLLVKYFEADAARELFEFMHSDSPISVTYREAMAYNLQHHVKVVLVGSMQDQVVPLYSAIMSGMSHPNILRAVYIDSHLEDDFLVRLIVFCIRLLNMGLSDHGFLIYISEVLAGNVYALEGGHSTIYEALDVFLLPLHYVFETKQVHVKARTETQKQRAIHQVEASMDPFHATTRLNPYHLPWAMRGIWDDPRIIQHAILSKELEQLQYLFEHWYPTTAKLKEIKFRMTHIHQQETIMTPPPSPNTVKMVHEKEHTKNDSYWLGW</sequence>
<reference evidence="3 4" key="1">
    <citation type="journal article" date="2018" name="G3 (Bethesda)">
        <title>Phylogenetic and Phylogenomic Definition of Rhizopus Species.</title>
        <authorList>
            <person name="Gryganskyi A.P."/>
            <person name="Golan J."/>
            <person name="Dolatabadi S."/>
            <person name="Mondo S."/>
            <person name="Robb S."/>
            <person name="Idnurm A."/>
            <person name="Muszewska A."/>
            <person name="Steczkiewicz K."/>
            <person name="Masonjones S."/>
            <person name="Liao H.L."/>
            <person name="Gajdeczka M.T."/>
            <person name="Anike F."/>
            <person name="Vuek A."/>
            <person name="Anishchenko I.M."/>
            <person name="Voigt K."/>
            <person name="de Hoog G.S."/>
            <person name="Smith M.E."/>
            <person name="Heitman J."/>
            <person name="Vilgalys R."/>
            <person name="Stajich J.E."/>
        </authorList>
    </citation>
    <scope>NUCLEOTIDE SEQUENCE [LARGE SCALE GENOMIC DNA]</scope>
    <source>
        <strain evidence="3 4">LSU 92-RS-03</strain>
    </source>
</reference>
<name>A0A367JJ73_RHIST</name>
<evidence type="ECO:0000313" key="3">
    <source>
        <dbReference type="EMBL" id="RCH89929.1"/>
    </source>
</evidence>
<evidence type="ECO:0000313" key="4">
    <source>
        <dbReference type="Proteomes" id="UP000253551"/>
    </source>
</evidence>
<keyword evidence="4" id="KW-1185">Reference proteome</keyword>
<evidence type="ECO:0000256" key="1">
    <source>
        <dbReference type="SAM" id="MobiDB-lite"/>
    </source>
</evidence>
<feature type="compositionally biased region" description="Acidic residues" evidence="1">
    <location>
        <begin position="53"/>
        <end position="63"/>
    </location>
</feature>
<dbReference type="Pfam" id="PF26147">
    <property type="entry name" value="AB_HYDROLASE_YMC0-YMC35"/>
    <property type="match status" value="1"/>
</dbReference>
<feature type="compositionally biased region" description="Basic and acidic residues" evidence="1">
    <location>
        <begin position="42"/>
        <end position="52"/>
    </location>
</feature>
<feature type="domain" description="YMC020W-like alpha/beta hydrolase" evidence="2">
    <location>
        <begin position="118"/>
        <end position="466"/>
    </location>
</feature>
<dbReference type="PANTHER" id="PTHR47349">
    <property type="entry name" value="CHROMOSOME 8, WHOLE GENOME SHOTGUN SEQUENCE"/>
    <property type="match status" value="1"/>
</dbReference>
<organism evidence="3 4">
    <name type="scientific">Rhizopus stolonifer</name>
    <name type="common">Rhizopus nigricans</name>
    <dbReference type="NCBI Taxonomy" id="4846"/>
    <lineage>
        <taxon>Eukaryota</taxon>
        <taxon>Fungi</taxon>
        <taxon>Fungi incertae sedis</taxon>
        <taxon>Mucoromycota</taxon>
        <taxon>Mucoromycotina</taxon>
        <taxon>Mucoromycetes</taxon>
        <taxon>Mucorales</taxon>
        <taxon>Mucorineae</taxon>
        <taxon>Rhizopodaceae</taxon>
        <taxon>Rhizopus</taxon>
    </lineage>
</organism>
<dbReference type="OrthoDB" id="5598028at2759"/>
<dbReference type="AlphaFoldDB" id="A0A367JJ73"/>
<evidence type="ECO:0000259" key="2">
    <source>
        <dbReference type="Pfam" id="PF26147"/>
    </source>
</evidence>
<dbReference type="EMBL" id="PJQM01003245">
    <property type="protein sequence ID" value="RCH89929.1"/>
    <property type="molecule type" value="Genomic_DNA"/>
</dbReference>
<protein>
    <recommendedName>
        <fullName evidence="2">YMC020W-like alpha/beta hydrolase domain-containing protein</fullName>
    </recommendedName>
</protein>